<gene>
    <name evidence="8" type="ORF">ECPE_LOCUS642</name>
</gene>
<dbReference type="InterPro" id="IPR001412">
    <property type="entry name" value="aa-tRNA-synth_I_CS"/>
</dbReference>
<dbReference type="InterPro" id="IPR035684">
    <property type="entry name" value="ArgRS_core"/>
</dbReference>
<dbReference type="OrthoDB" id="68056at2759"/>
<evidence type="ECO:0000256" key="6">
    <source>
        <dbReference type="RuleBase" id="RU363038"/>
    </source>
</evidence>
<dbReference type="InterPro" id="IPR001278">
    <property type="entry name" value="Arg-tRNA-ligase"/>
</dbReference>
<keyword evidence="9" id="KW-1185">Reference proteome</keyword>
<evidence type="ECO:0000313" key="9">
    <source>
        <dbReference type="Proteomes" id="UP000272942"/>
    </source>
</evidence>
<keyword evidence="1 6" id="KW-0436">Ligase</keyword>
<dbReference type="Gene3D" id="3.30.1360.70">
    <property type="entry name" value="Arginyl tRNA synthetase N-terminal domain"/>
    <property type="match status" value="1"/>
</dbReference>
<dbReference type="SUPFAM" id="SSF52374">
    <property type="entry name" value="Nucleotidylyl transferase"/>
    <property type="match status" value="1"/>
</dbReference>
<dbReference type="Pfam" id="PF00750">
    <property type="entry name" value="tRNA-synt_1d"/>
    <property type="match status" value="1"/>
</dbReference>
<organism evidence="8 9">
    <name type="scientific">Echinostoma caproni</name>
    <dbReference type="NCBI Taxonomy" id="27848"/>
    <lineage>
        <taxon>Eukaryota</taxon>
        <taxon>Metazoa</taxon>
        <taxon>Spiralia</taxon>
        <taxon>Lophotrochozoa</taxon>
        <taxon>Platyhelminthes</taxon>
        <taxon>Trematoda</taxon>
        <taxon>Digenea</taxon>
        <taxon>Plagiorchiida</taxon>
        <taxon>Echinostomata</taxon>
        <taxon>Echinostomatoidea</taxon>
        <taxon>Echinostomatidae</taxon>
        <taxon>Echinostoma</taxon>
    </lineage>
</organism>
<dbReference type="InterPro" id="IPR014729">
    <property type="entry name" value="Rossmann-like_a/b/a_fold"/>
</dbReference>
<evidence type="ECO:0000256" key="3">
    <source>
        <dbReference type="ARBA" id="ARBA00022840"/>
    </source>
</evidence>
<dbReference type="AlphaFoldDB" id="A0A3P8C5I5"/>
<dbReference type="Gene3D" id="3.40.50.620">
    <property type="entry name" value="HUPs"/>
    <property type="match status" value="1"/>
</dbReference>
<evidence type="ECO:0000313" key="8">
    <source>
        <dbReference type="EMBL" id="VDP26040.1"/>
    </source>
</evidence>
<dbReference type="GO" id="GO:0004814">
    <property type="term" value="F:arginine-tRNA ligase activity"/>
    <property type="evidence" value="ECO:0007669"/>
    <property type="project" value="InterPro"/>
</dbReference>
<feature type="domain" description="Arginyl-tRNA synthetase catalytic core" evidence="7">
    <location>
        <begin position="38"/>
        <end position="184"/>
    </location>
</feature>
<evidence type="ECO:0000256" key="1">
    <source>
        <dbReference type="ARBA" id="ARBA00022598"/>
    </source>
</evidence>
<sequence>MDRQNALKYRLGHLGKLEVAGPGFINIWVSKTFVAHEIYKILKAGVQPPKIPHNYSVIIDMSSPNIAKEMHVGHLRSTIIGDSISRLLSFLGHRVLKINHIGDWGTQFGMLIAHLQEMFPNSDSAPPIGDLQAFYKVSKARFDSEEDFKTRAYNAVVKLQSHDPTHIRAWEQICAISRKGNLRNKSPLSPCMP</sequence>
<keyword evidence="4 6" id="KW-0030">Aminoacyl-tRNA synthetase</keyword>
<protein>
    <recommendedName>
        <fullName evidence="5">Arginyl-tRNA synthetase</fullName>
    </recommendedName>
</protein>
<evidence type="ECO:0000256" key="2">
    <source>
        <dbReference type="ARBA" id="ARBA00022741"/>
    </source>
</evidence>
<comment type="similarity">
    <text evidence="6">Belongs to the class-I aminoacyl-tRNA synthetase family.</text>
</comment>
<dbReference type="InterPro" id="IPR036695">
    <property type="entry name" value="Arg-tRNA-synth_N_sf"/>
</dbReference>
<reference evidence="8 9" key="1">
    <citation type="submission" date="2018-11" db="EMBL/GenBank/DDBJ databases">
        <authorList>
            <consortium name="Pathogen Informatics"/>
        </authorList>
    </citation>
    <scope>NUCLEOTIDE SEQUENCE [LARGE SCALE GENOMIC DNA]</scope>
    <source>
        <strain evidence="8 9">Egypt</strain>
    </source>
</reference>
<keyword evidence="2 6" id="KW-0547">Nucleotide-binding</keyword>
<dbReference type="PRINTS" id="PR01038">
    <property type="entry name" value="TRNASYNTHARG"/>
</dbReference>
<dbReference type="PANTHER" id="PTHR11956">
    <property type="entry name" value="ARGINYL-TRNA SYNTHETASE"/>
    <property type="match status" value="1"/>
</dbReference>
<dbReference type="Proteomes" id="UP000272942">
    <property type="component" value="Unassembled WGS sequence"/>
</dbReference>
<keyword evidence="3 6" id="KW-0067">ATP-binding</keyword>
<accession>A0A3P8C5I5</accession>
<keyword evidence="6" id="KW-0648">Protein biosynthesis</keyword>
<dbReference type="PROSITE" id="PS00178">
    <property type="entry name" value="AA_TRNA_LIGASE_I"/>
    <property type="match status" value="1"/>
</dbReference>
<dbReference type="GO" id="GO:0005737">
    <property type="term" value="C:cytoplasm"/>
    <property type="evidence" value="ECO:0007669"/>
    <property type="project" value="InterPro"/>
</dbReference>
<dbReference type="PANTHER" id="PTHR11956:SF5">
    <property type="entry name" value="ARGININE--TRNA LIGASE, CYTOPLASMIC"/>
    <property type="match status" value="1"/>
</dbReference>
<evidence type="ECO:0000256" key="4">
    <source>
        <dbReference type="ARBA" id="ARBA00023146"/>
    </source>
</evidence>
<dbReference type="GO" id="GO:0005524">
    <property type="term" value="F:ATP binding"/>
    <property type="evidence" value="ECO:0007669"/>
    <property type="project" value="UniProtKB-KW"/>
</dbReference>
<proteinExistence type="inferred from homology"/>
<evidence type="ECO:0000259" key="7">
    <source>
        <dbReference type="Pfam" id="PF00750"/>
    </source>
</evidence>
<dbReference type="GO" id="GO:0006420">
    <property type="term" value="P:arginyl-tRNA aminoacylation"/>
    <property type="evidence" value="ECO:0007669"/>
    <property type="project" value="InterPro"/>
</dbReference>
<name>A0A3P8C5I5_9TREM</name>
<evidence type="ECO:0000256" key="5">
    <source>
        <dbReference type="ARBA" id="ARBA00033033"/>
    </source>
</evidence>
<dbReference type="EMBL" id="UZAN01002430">
    <property type="protein sequence ID" value="VDP26040.1"/>
    <property type="molecule type" value="Genomic_DNA"/>
</dbReference>